<name>A0A0C1Q903_9GAMM</name>
<gene>
    <name evidence="4" type="ORF">JF50_07850</name>
</gene>
<dbReference type="PROSITE" id="PS51186">
    <property type="entry name" value="GNAT"/>
    <property type="match status" value="1"/>
</dbReference>
<keyword evidence="2" id="KW-0012">Acyltransferase</keyword>
<dbReference type="GO" id="GO:0016747">
    <property type="term" value="F:acyltransferase activity, transferring groups other than amino-acyl groups"/>
    <property type="evidence" value="ECO:0007669"/>
    <property type="project" value="InterPro"/>
</dbReference>
<sequence length="168" mass="19046">MCRVATFDDSANIAVLSAQVWLHNYATEGINTAISDYVLREFTSQNIAKKLSADDYKYIVSERDGNLIGLISLDFSSICPITKTTTPELDRLYIQEPFTGQGLGSQLLKVAIKECKNLGCERVWLTVNHKNTRARAFYNRHGFEEIGETYFVLNEEQHLNYVLSKSIV</sequence>
<dbReference type="PANTHER" id="PTHR43877:SF2">
    <property type="entry name" value="AMINOALKYLPHOSPHONATE N-ACETYLTRANSFERASE-RELATED"/>
    <property type="match status" value="1"/>
</dbReference>
<dbReference type="EMBL" id="JWIC01000005">
    <property type="protein sequence ID" value="KID57146.1"/>
    <property type="molecule type" value="Genomic_DNA"/>
</dbReference>
<evidence type="ECO:0000259" key="3">
    <source>
        <dbReference type="PROSITE" id="PS51186"/>
    </source>
</evidence>
<dbReference type="Proteomes" id="UP000031327">
    <property type="component" value="Unassembled WGS sequence"/>
</dbReference>
<feature type="domain" description="N-acetyltransferase" evidence="3">
    <location>
        <begin position="1"/>
        <end position="168"/>
    </location>
</feature>
<keyword evidence="1" id="KW-0808">Transferase</keyword>
<dbReference type="CDD" id="cd04301">
    <property type="entry name" value="NAT_SF"/>
    <property type="match status" value="1"/>
</dbReference>
<dbReference type="OrthoDB" id="7356080at2"/>
<dbReference type="InterPro" id="IPR000182">
    <property type="entry name" value="GNAT_dom"/>
</dbReference>
<organism evidence="4 5">
    <name type="scientific">Pseudoalteromonas luteoviolacea</name>
    <dbReference type="NCBI Taxonomy" id="43657"/>
    <lineage>
        <taxon>Bacteria</taxon>
        <taxon>Pseudomonadati</taxon>
        <taxon>Pseudomonadota</taxon>
        <taxon>Gammaproteobacteria</taxon>
        <taxon>Alteromonadales</taxon>
        <taxon>Pseudoalteromonadaceae</taxon>
        <taxon>Pseudoalteromonas</taxon>
    </lineage>
</organism>
<dbReference type="SUPFAM" id="SSF55729">
    <property type="entry name" value="Acyl-CoA N-acyltransferases (Nat)"/>
    <property type="match status" value="1"/>
</dbReference>
<dbReference type="RefSeq" id="WP_039608923.1">
    <property type="nucleotide sequence ID" value="NZ_JWIC01000005.1"/>
</dbReference>
<dbReference type="AlphaFoldDB" id="A0A0C1Q903"/>
<dbReference type="Gene3D" id="3.40.630.30">
    <property type="match status" value="1"/>
</dbReference>
<evidence type="ECO:0000313" key="5">
    <source>
        <dbReference type="Proteomes" id="UP000031327"/>
    </source>
</evidence>
<reference evidence="4 5" key="1">
    <citation type="submission" date="2014-12" db="EMBL/GenBank/DDBJ databases">
        <title>Draft Genome Sequence of Pseudoalteromonas luteoviolacea HI1.</title>
        <authorList>
            <person name="Asahina A.Y."/>
            <person name="Hadfield M.G."/>
        </authorList>
    </citation>
    <scope>NUCLEOTIDE SEQUENCE [LARGE SCALE GENOMIC DNA]</scope>
    <source>
        <strain evidence="4 5">HI1</strain>
    </source>
</reference>
<comment type="caution">
    <text evidence="4">The sequence shown here is derived from an EMBL/GenBank/DDBJ whole genome shotgun (WGS) entry which is preliminary data.</text>
</comment>
<protein>
    <recommendedName>
        <fullName evidence="3">N-acetyltransferase domain-containing protein</fullName>
    </recommendedName>
</protein>
<evidence type="ECO:0000256" key="2">
    <source>
        <dbReference type="ARBA" id="ARBA00023315"/>
    </source>
</evidence>
<accession>A0A0C1Q903</accession>
<dbReference type="PANTHER" id="PTHR43877">
    <property type="entry name" value="AMINOALKYLPHOSPHONATE N-ACETYLTRANSFERASE-RELATED-RELATED"/>
    <property type="match status" value="1"/>
</dbReference>
<dbReference type="Pfam" id="PF00583">
    <property type="entry name" value="Acetyltransf_1"/>
    <property type="match status" value="1"/>
</dbReference>
<proteinExistence type="predicted"/>
<evidence type="ECO:0000256" key="1">
    <source>
        <dbReference type="ARBA" id="ARBA00022679"/>
    </source>
</evidence>
<evidence type="ECO:0000313" key="4">
    <source>
        <dbReference type="EMBL" id="KID57146.1"/>
    </source>
</evidence>
<dbReference type="InterPro" id="IPR050832">
    <property type="entry name" value="Bact_Acetyltransf"/>
</dbReference>
<dbReference type="InterPro" id="IPR016181">
    <property type="entry name" value="Acyl_CoA_acyltransferase"/>
</dbReference>